<protein>
    <recommendedName>
        <fullName evidence="2">CFA20 domain-containing protein</fullName>
    </recommendedName>
</protein>
<dbReference type="Pfam" id="PF05018">
    <property type="entry name" value="CFA20_dom"/>
    <property type="match status" value="1"/>
</dbReference>
<name>A0A1I8PRK9_STOCA</name>
<dbReference type="VEuPathDB" id="VectorBase:SCAU010431"/>
<dbReference type="KEGG" id="scac:106082060"/>
<evidence type="ECO:0000256" key="1">
    <source>
        <dbReference type="SAM" id="MobiDB-lite"/>
    </source>
</evidence>
<proteinExistence type="predicted"/>
<dbReference type="EnsemblMetazoa" id="SCAU010431-RB">
    <property type="protein sequence ID" value="SCAU010431-PB"/>
    <property type="gene ID" value="SCAU010431"/>
</dbReference>
<feature type="region of interest" description="Disordered" evidence="1">
    <location>
        <begin position="188"/>
        <end position="213"/>
    </location>
</feature>
<evidence type="ECO:0000259" key="2">
    <source>
        <dbReference type="Pfam" id="PF05018"/>
    </source>
</evidence>
<feature type="compositionally biased region" description="Basic and acidic residues" evidence="1">
    <location>
        <begin position="191"/>
        <end position="213"/>
    </location>
</feature>
<dbReference type="STRING" id="35570.A0A1I8PRK9"/>
<dbReference type="OrthoDB" id="7486196at2759"/>
<dbReference type="InterPro" id="IPR040441">
    <property type="entry name" value="CFA20/CFAP20DC"/>
</dbReference>
<dbReference type="AlphaFoldDB" id="A0A1I8PRK9"/>
<keyword evidence="4" id="KW-1185">Reference proteome</keyword>
<gene>
    <name evidence="3" type="primary">106082060</name>
</gene>
<organism evidence="3 4">
    <name type="scientific">Stomoxys calcitrans</name>
    <name type="common">Stable fly</name>
    <name type="synonym">Conops calcitrans</name>
    <dbReference type="NCBI Taxonomy" id="35570"/>
    <lineage>
        <taxon>Eukaryota</taxon>
        <taxon>Metazoa</taxon>
        <taxon>Ecdysozoa</taxon>
        <taxon>Arthropoda</taxon>
        <taxon>Hexapoda</taxon>
        <taxon>Insecta</taxon>
        <taxon>Pterygota</taxon>
        <taxon>Neoptera</taxon>
        <taxon>Endopterygota</taxon>
        <taxon>Diptera</taxon>
        <taxon>Brachycera</taxon>
        <taxon>Muscomorpha</taxon>
        <taxon>Muscoidea</taxon>
        <taxon>Muscidae</taxon>
        <taxon>Stomoxys</taxon>
    </lineage>
</organism>
<sequence>MNTTQDSSCANILDSSVNHPLANWSIYSQFKQAQNGYWKRVMDEDIKSKVVDIIGSNANTMYITTRRRLGIKWPYLLLLIKNLHQRFAFEVKFIDDHHFLRCFRFSNFENHASVQPHCACMPLAMSHGWIRLHLDLADFTNRIYGTNYVETLGLQIYANVRIRRIYFTHQPCKESELPPEYCLLKKPKTNGVERPEQKTDGDEIANKETEKGE</sequence>
<evidence type="ECO:0000313" key="4">
    <source>
        <dbReference type="Proteomes" id="UP000095300"/>
    </source>
</evidence>
<reference evidence="3" key="1">
    <citation type="submission" date="2020-05" db="UniProtKB">
        <authorList>
            <consortium name="EnsemblMetazoa"/>
        </authorList>
    </citation>
    <scope>IDENTIFICATION</scope>
    <source>
        <strain evidence="3">USDA</strain>
    </source>
</reference>
<dbReference type="Proteomes" id="UP000095300">
    <property type="component" value="Unassembled WGS sequence"/>
</dbReference>
<dbReference type="InterPro" id="IPR007714">
    <property type="entry name" value="CFA20_dom"/>
</dbReference>
<feature type="domain" description="CFA20" evidence="2">
    <location>
        <begin position="7"/>
        <end position="183"/>
    </location>
</feature>
<dbReference type="PANTHER" id="PTHR12458">
    <property type="entry name" value="ORF PROTEIN"/>
    <property type="match status" value="1"/>
</dbReference>
<accession>A0A1I8PRK9</accession>
<evidence type="ECO:0000313" key="3">
    <source>
        <dbReference type="EnsemblMetazoa" id="SCAU010431-PB"/>
    </source>
</evidence>